<dbReference type="PANTHER" id="PTHR13624:SF6">
    <property type="entry name" value="EMEI"/>
    <property type="match status" value="1"/>
</dbReference>
<keyword evidence="3 7" id="KW-0812">Transmembrane</keyword>
<gene>
    <name evidence="8" type="ORF">PXEA_LOCUS28348</name>
</gene>
<evidence type="ECO:0000256" key="5">
    <source>
        <dbReference type="ARBA" id="ARBA00023136"/>
    </source>
</evidence>
<evidence type="ECO:0000313" key="8">
    <source>
        <dbReference type="EMBL" id="VEL34908.1"/>
    </source>
</evidence>
<keyword evidence="6" id="KW-0325">Glycoprotein</keyword>
<keyword evidence="4 7" id="KW-1133">Transmembrane helix</keyword>
<reference evidence="8" key="1">
    <citation type="submission" date="2018-11" db="EMBL/GenBank/DDBJ databases">
        <authorList>
            <consortium name="Pathogen Informatics"/>
        </authorList>
    </citation>
    <scope>NUCLEOTIDE SEQUENCE</scope>
</reference>
<sequence length="199" mass="21686">MNLAQNKLDRFSREPGRVSNREIKRLVASVVYCLNLVALQYLTPCVLLIFLVCLYKSLSGLTWLSVAPDAIQASQSTIGSPSMEPFSLSTILGSRFSSDPTELIKSTDPPAPGVADSLLQKLGEQTRSADTSTALLDTLFTWLDGLAAIRQTFTGVVGELSARGVFVCRGVLGFAVFWCLAAWQIISLIGLAYYRFILD</sequence>
<evidence type="ECO:0000256" key="4">
    <source>
        <dbReference type="ARBA" id="ARBA00022989"/>
    </source>
</evidence>
<comment type="subcellular location">
    <subcellularLocation>
        <location evidence="1">Membrane</location>
        <topology evidence="1">Multi-pass membrane protein</topology>
    </subcellularLocation>
</comment>
<dbReference type="EMBL" id="CAAALY010248661">
    <property type="protein sequence ID" value="VEL34908.1"/>
    <property type="molecule type" value="Genomic_DNA"/>
</dbReference>
<feature type="transmembrane region" description="Helical" evidence="7">
    <location>
        <begin position="171"/>
        <end position="194"/>
    </location>
</feature>
<evidence type="ECO:0000256" key="7">
    <source>
        <dbReference type="SAM" id="Phobius"/>
    </source>
</evidence>
<dbReference type="GO" id="GO:0016020">
    <property type="term" value="C:membrane"/>
    <property type="evidence" value="ECO:0007669"/>
    <property type="project" value="UniProtKB-SubCell"/>
</dbReference>
<evidence type="ECO:0000256" key="1">
    <source>
        <dbReference type="ARBA" id="ARBA00004141"/>
    </source>
</evidence>
<dbReference type="Pfam" id="PF10268">
    <property type="entry name" value="Tmemb_161AB"/>
    <property type="match status" value="1"/>
</dbReference>
<accession>A0A448XEN6</accession>
<feature type="transmembrane region" description="Helical" evidence="7">
    <location>
        <begin position="29"/>
        <end position="55"/>
    </location>
</feature>
<evidence type="ECO:0000256" key="6">
    <source>
        <dbReference type="ARBA" id="ARBA00023180"/>
    </source>
</evidence>
<dbReference type="AlphaFoldDB" id="A0A448XEN6"/>
<protein>
    <submittedName>
        <fullName evidence="8">Uncharacterized protein</fullName>
    </submittedName>
</protein>
<keyword evidence="5 7" id="KW-0472">Membrane</keyword>
<comment type="similarity">
    <text evidence="2">Belongs to the TMEM161 family.</text>
</comment>
<dbReference type="Proteomes" id="UP000784294">
    <property type="component" value="Unassembled WGS sequence"/>
</dbReference>
<dbReference type="OrthoDB" id="784140at2759"/>
<evidence type="ECO:0000256" key="3">
    <source>
        <dbReference type="ARBA" id="ARBA00022692"/>
    </source>
</evidence>
<evidence type="ECO:0000313" key="9">
    <source>
        <dbReference type="Proteomes" id="UP000784294"/>
    </source>
</evidence>
<evidence type="ECO:0000256" key="2">
    <source>
        <dbReference type="ARBA" id="ARBA00009706"/>
    </source>
</evidence>
<dbReference type="PANTHER" id="PTHR13624">
    <property type="entry name" value="RE42071P"/>
    <property type="match status" value="1"/>
</dbReference>
<keyword evidence="9" id="KW-1185">Reference proteome</keyword>
<proteinExistence type="inferred from homology"/>
<dbReference type="InterPro" id="IPR019395">
    <property type="entry name" value="Transmembrane_161A/B"/>
</dbReference>
<comment type="caution">
    <text evidence="8">The sequence shown here is derived from an EMBL/GenBank/DDBJ whole genome shotgun (WGS) entry which is preliminary data.</text>
</comment>
<organism evidence="8 9">
    <name type="scientific">Protopolystoma xenopodis</name>
    <dbReference type="NCBI Taxonomy" id="117903"/>
    <lineage>
        <taxon>Eukaryota</taxon>
        <taxon>Metazoa</taxon>
        <taxon>Spiralia</taxon>
        <taxon>Lophotrochozoa</taxon>
        <taxon>Platyhelminthes</taxon>
        <taxon>Monogenea</taxon>
        <taxon>Polyopisthocotylea</taxon>
        <taxon>Polystomatidea</taxon>
        <taxon>Polystomatidae</taxon>
        <taxon>Protopolystoma</taxon>
    </lineage>
</organism>
<name>A0A448XEN6_9PLAT</name>